<comment type="function">
    <text evidence="9">Part of the twin-arginine translocation (Tat) system that transports large folded proteins containing a characteristic twin-arginine motif in their signal peptide across membranes. Together with TatC, TatB is part of a receptor directly interacting with Tat signal peptides. TatB may form an oligomeric binding site that transiently accommodates folded Tat precursor proteins before their translocation.</text>
</comment>
<keyword evidence="5 9" id="KW-0653">Protein transport</keyword>
<evidence type="ECO:0000256" key="8">
    <source>
        <dbReference type="ARBA" id="ARBA00023136"/>
    </source>
</evidence>
<dbReference type="EMBL" id="FZLN01000001">
    <property type="protein sequence ID" value="SNQ29329.1"/>
    <property type="molecule type" value="Genomic_DNA"/>
</dbReference>
<dbReference type="GO" id="GO:0033281">
    <property type="term" value="C:TAT protein transport complex"/>
    <property type="evidence" value="ECO:0007669"/>
    <property type="project" value="UniProtKB-UniRule"/>
</dbReference>
<evidence type="ECO:0000256" key="7">
    <source>
        <dbReference type="ARBA" id="ARBA00023010"/>
    </source>
</evidence>
<dbReference type="InterPro" id="IPR018448">
    <property type="entry name" value="TatB"/>
</dbReference>
<keyword evidence="12" id="KW-1185">Reference proteome</keyword>
<dbReference type="GO" id="GO:0043953">
    <property type="term" value="P:protein transport by the Tat complex"/>
    <property type="evidence" value="ECO:0007669"/>
    <property type="project" value="UniProtKB-UniRule"/>
</dbReference>
<feature type="coiled-coil region" evidence="10">
    <location>
        <begin position="56"/>
        <end position="83"/>
    </location>
</feature>
<comment type="similarity">
    <text evidence="9">Belongs to the TatB family.</text>
</comment>
<evidence type="ECO:0000256" key="1">
    <source>
        <dbReference type="ARBA" id="ARBA00004167"/>
    </source>
</evidence>
<keyword evidence="3 9" id="KW-1003">Cell membrane</keyword>
<protein>
    <recommendedName>
        <fullName evidence="9">Sec-independent protein translocase protein TatB</fullName>
    </recommendedName>
</protein>
<dbReference type="PANTHER" id="PTHR33162">
    <property type="entry name" value="SEC-INDEPENDENT PROTEIN TRANSLOCASE PROTEIN TATA, CHLOROPLASTIC"/>
    <property type="match status" value="1"/>
</dbReference>
<evidence type="ECO:0000256" key="5">
    <source>
        <dbReference type="ARBA" id="ARBA00022927"/>
    </source>
</evidence>
<dbReference type="GO" id="GO:0008320">
    <property type="term" value="F:protein transmembrane transporter activity"/>
    <property type="evidence" value="ECO:0007669"/>
    <property type="project" value="UniProtKB-UniRule"/>
</dbReference>
<organism evidence="11 12">
    <name type="scientific">Acinetobacter apis</name>
    <dbReference type="NCBI Taxonomy" id="1229165"/>
    <lineage>
        <taxon>Bacteria</taxon>
        <taxon>Pseudomonadati</taxon>
        <taxon>Pseudomonadota</taxon>
        <taxon>Gammaproteobacteria</taxon>
        <taxon>Moraxellales</taxon>
        <taxon>Moraxellaceae</taxon>
        <taxon>Acinetobacter</taxon>
    </lineage>
</organism>
<keyword evidence="7 9" id="KW-0811">Translocation</keyword>
<evidence type="ECO:0000256" key="9">
    <source>
        <dbReference type="HAMAP-Rule" id="MF_00237"/>
    </source>
</evidence>
<keyword evidence="8 9" id="KW-0472">Membrane</keyword>
<reference evidence="12" key="1">
    <citation type="submission" date="2017-06" db="EMBL/GenBank/DDBJ databases">
        <authorList>
            <person name="Varghese N."/>
            <person name="Submissions S."/>
        </authorList>
    </citation>
    <scope>NUCLEOTIDE SEQUENCE [LARGE SCALE GENOMIC DNA]</scope>
    <source>
        <strain evidence="12">ANC 5114</strain>
    </source>
</reference>
<evidence type="ECO:0000256" key="2">
    <source>
        <dbReference type="ARBA" id="ARBA00022448"/>
    </source>
</evidence>
<name>A0A217EFQ5_9GAMM</name>
<accession>A0A217EFQ5</accession>
<keyword evidence="4 9" id="KW-0812">Transmembrane</keyword>
<sequence length="140" mass="16142">MFNVGITELLVFAIITLLILGPDKLPEAIRFASRWYSKTKRFIGNIQDDIDRELRVSELKDQMQKEMQRITELEQKMQMQLKSMESLDVPKNQLAQSLSKTCHQLTPIQQIHFGYSLDYPFLVTNTASNTAELPQLKVAV</sequence>
<keyword evidence="10" id="KW-0175">Coiled coil</keyword>
<dbReference type="OrthoDB" id="9816005at2"/>
<dbReference type="NCBIfam" id="TIGR01410">
    <property type="entry name" value="tatB"/>
    <property type="match status" value="1"/>
</dbReference>
<keyword evidence="2 9" id="KW-0813">Transport</keyword>
<keyword evidence="6 9" id="KW-1133">Transmembrane helix</keyword>
<dbReference type="InterPro" id="IPR003369">
    <property type="entry name" value="TatA/B/E"/>
</dbReference>
<evidence type="ECO:0000256" key="10">
    <source>
        <dbReference type="SAM" id="Coils"/>
    </source>
</evidence>
<evidence type="ECO:0000256" key="3">
    <source>
        <dbReference type="ARBA" id="ARBA00022475"/>
    </source>
</evidence>
<dbReference type="PRINTS" id="PR01506">
    <property type="entry name" value="TATBPROTEIN"/>
</dbReference>
<dbReference type="HAMAP" id="MF_00237">
    <property type="entry name" value="TatB"/>
    <property type="match status" value="1"/>
</dbReference>
<comment type="subunit">
    <text evidence="9">The Tat system comprises two distinct complexes: a TatABC complex, containing multiple copies of TatA, TatB and TatC subunits, and a separate TatA complex, containing only TatA subunits. Substrates initially bind to the TatABC complex, which probably triggers association of the separate TatA complex to form the active translocon.</text>
</comment>
<dbReference type="RefSeq" id="WP_088823310.1">
    <property type="nucleotide sequence ID" value="NZ_FZLN01000001.1"/>
</dbReference>
<dbReference type="AlphaFoldDB" id="A0A217EFQ5"/>
<dbReference type="Proteomes" id="UP000243463">
    <property type="component" value="Unassembled WGS sequence"/>
</dbReference>
<dbReference type="Pfam" id="PF02416">
    <property type="entry name" value="TatA_B_E"/>
    <property type="match status" value="1"/>
</dbReference>
<gene>
    <name evidence="9" type="primary">tatB</name>
    <name evidence="11" type="ORF">SAMN05444584_1276</name>
</gene>
<dbReference type="Gene3D" id="1.20.5.3310">
    <property type="match status" value="1"/>
</dbReference>
<evidence type="ECO:0000256" key="4">
    <source>
        <dbReference type="ARBA" id="ARBA00022692"/>
    </source>
</evidence>
<evidence type="ECO:0000313" key="11">
    <source>
        <dbReference type="EMBL" id="SNQ29329.1"/>
    </source>
</evidence>
<comment type="subcellular location">
    <subcellularLocation>
        <location evidence="9">Cell membrane</location>
        <topology evidence="9">Single-pass membrane protein</topology>
    </subcellularLocation>
    <subcellularLocation>
        <location evidence="1">Membrane</location>
        <topology evidence="1">Single-pass membrane protein</topology>
    </subcellularLocation>
</comment>
<evidence type="ECO:0000256" key="6">
    <source>
        <dbReference type="ARBA" id="ARBA00022989"/>
    </source>
</evidence>
<dbReference type="PANTHER" id="PTHR33162:SF1">
    <property type="entry name" value="SEC-INDEPENDENT PROTEIN TRANSLOCASE PROTEIN TATA, CHLOROPLASTIC"/>
    <property type="match status" value="1"/>
</dbReference>
<evidence type="ECO:0000313" key="12">
    <source>
        <dbReference type="Proteomes" id="UP000243463"/>
    </source>
</evidence>
<proteinExistence type="inferred from homology"/>